<dbReference type="OrthoDB" id="422081at2759"/>
<proteinExistence type="predicted"/>
<protein>
    <submittedName>
        <fullName evidence="1">Uncharacterized protein</fullName>
    </submittedName>
</protein>
<dbReference type="VEuPathDB" id="FungiDB:FUN_006906"/>
<dbReference type="VEuPathDB" id="FungiDB:RhiirA1_531920"/>
<organism evidence="1 2">
    <name type="scientific">Rhizophagus irregularis</name>
    <dbReference type="NCBI Taxonomy" id="588596"/>
    <lineage>
        <taxon>Eukaryota</taxon>
        <taxon>Fungi</taxon>
        <taxon>Fungi incertae sedis</taxon>
        <taxon>Mucoromycota</taxon>
        <taxon>Glomeromycotina</taxon>
        <taxon>Glomeromycetes</taxon>
        <taxon>Glomerales</taxon>
        <taxon>Glomeraceae</taxon>
        <taxon>Rhizophagus</taxon>
    </lineage>
</organism>
<dbReference type="Proteomes" id="UP000232688">
    <property type="component" value="Unassembled WGS sequence"/>
</dbReference>
<sequence>MIDILNGFDHLLVDIHSKDLHEQISKRLKIQYLSDSSPSEFKEAKGIFFGPYFRIIVSLPVQIKQKRKNVHFIVNTGSPKTYICKEVYESFGLTTSDSTVHSILLNNIFTIIHLPPSDSHYFNDINILGTEYLKIAHANLTIDFENDHISLFFDQPIPISVQTTPQLNEIVGLGIIAFALFLIFKENPRFFFPIAVKNQELIQEATLACIKYMPYQKNNRTLNYAINKQSSASLFKQKEQKDEQPDIYWPKPLEINFLQLDDPNDVATNICIFSM</sequence>
<comment type="caution">
    <text evidence="1">The sequence shown here is derived from an EMBL/GenBank/DDBJ whole genome shotgun (WGS) entry which is preliminary data.</text>
</comment>
<evidence type="ECO:0000313" key="2">
    <source>
        <dbReference type="Proteomes" id="UP000232688"/>
    </source>
</evidence>
<accession>A0A2I1DVC3</accession>
<name>A0A2I1DVC3_9GLOM</name>
<dbReference type="EMBL" id="LLXH01000163">
    <property type="protein sequence ID" value="PKC71491.1"/>
    <property type="molecule type" value="Genomic_DNA"/>
</dbReference>
<reference evidence="1 2" key="1">
    <citation type="submission" date="2017-10" db="EMBL/GenBank/DDBJ databases">
        <title>Extensive intraspecific genome diversity in a model arbuscular mycorrhizal fungus.</title>
        <authorList>
            <person name="Chen E.C.H."/>
            <person name="Morin E."/>
            <person name="Baudet D."/>
            <person name="Noel J."/>
            <person name="Ndikumana S."/>
            <person name="Charron P."/>
            <person name="St-Onge C."/>
            <person name="Giorgi J."/>
            <person name="Grigoriev I.V."/>
            <person name="Roux C."/>
            <person name="Martin F.M."/>
            <person name="Corradi N."/>
        </authorList>
    </citation>
    <scope>NUCLEOTIDE SEQUENCE [LARGE SCALE GENOMIC DNA]</scope>
    <source>
        <strain evidence="1 2">A1</strain>
    </source>
</reference>
<evidence type="ECO:0000313" key="1">
    <source>
        <dbReference type="EMBL" id="PKC71491.1"/>
    </source>
</evidence>
<dbReference type="AlphaFoldDB" id="A0A2I1DVC3"/>
<reference evidence="1 2" key="2">
    <citation type="submission" date="2017-10" db="EMBL/GenBank/DDBJ databases">
        <title>Genome analyses suggest a sexual origin of heterokaryosis in a supposedly ancient asexual fungus.</title>
        <authorList>
            <person name="Corradi N."/>
            <person name="Sedzielewska K."/>
            <person name="Noel J."/>
            <person name="Charron P."/>
            <person name="Farinelli L."/>
            <person name="Marton T."/>
            <person name="Kruger M."/>
            <person name="Pelin A."/>
            <person name="Brachmann A."/>
            <person name="Corradi N."/>
        </authorList>
    </citation>
    <scope>NUCLEOTIDE SEQUENCE [LARGE SCALE GENOMIC DNA]</scope>
    <source>
        <strain evidence="1 2">A1</strain>
    </source>
</reference>
<dbReference type="VEuPathDB" id="FungiDB:RhiirFUN_009834"/>
<gene>
    <name evidence="1" type="ORF">RhiirA1_531920</name>
</gene>